<keyword evidence="1" id="KW-0732">Signal</keyword>
<sequence>MKKIPVLFWGILLFITSSLHAQNAAGRQQLADIENTMHQYAETMAQANEMPDRFRADSLFTRALVRALQVPNSFGYPFESLTSISRLYAPDSTFRIFTWQVMKDLTYYRQKGVIQMKTSDGSLKIYPLFDASEFADNPTDSVRTNRNWIGAIYYNIIPTEYNRKKYYTLLGYDENDARSSKKWIEVLSFAQDGTPQFGGRFFSYANDPIKPAQPAFRFALEYKKDGNAKLNYDKDLNMIIFAHLVSESGETDKKYTLLPLGTYEGFKWLGGRWVHQPVVAEIDPRSSINPQRVKVPERQ</sequence>
<proteinExistence type="predicted"/>
<accession>A0A1T4PQ59</accession>
<dbReference type="EMBL" id="FUWH01000006">
    <property type="protein sequence ID" value="SJZ93416.1"/>
    <property type="molecule type" value="Genomic_DNA"/>
</dbReference>
<evidence type="ECO:0000313" key="3">
    <source>
        <dbReference type="Proteomes" id="UP000190888"/>
    </source>
</evidence>
<name>A0A1T4PQ59_9BACT</name>
<evidence type="ECO:0000256" key="1">
    <source>
        <dbReference type="SAM" id="SignalP"/>
    </source>
</evidence>
<dbReference type="RefSeq" id="WP_078831720.1">
    <property type="nucleotide sequence ID" value="NZ_FUWH01000006.1"/>
</dbReference>
<feature type="chain" id="PRO_5012074928" evidence="1">
    <location>
        <begin position="22"/>
        <end position="299"/>
    </location>
</feature>
<dbReference type="OrthoDB" id="788168at2"/>
<dbReference type="AlphaFoldDB" id="A0A1T4PQ59"/>
<organism evidence="2 3">
    <name type="scientific">Sediminibacterium ginsengisoli</name>
    <dbReference type="NCBI Taxonomy" id="413434"/>
    <lineage>
        <taxon>Bacteria</taxon>
        <taxon>Pseudomonadati</taxon>
        <taxon>Bacteroidota</taxon>
        <taxon>Chitinophagia</taxon>
        <taxon>Chitinophagales</taxon>
        <taxon>Chitinophagaceae</taxon>
        <taxon>Sediminibacterium</taxon>
    </lineage>
</organism>
<evidence type="ECO:0000313" key="2">
    <source>
        <dbReference type="EMBL" id="SJZ93416.1"/>
    </source>
</evidence>
<dbReference type="STRING" id="413434.SAMN04488132_106146"/>
<dbReference type="Proteomes" id="UP000190888">
    <property type="component" value="Unassembled WGS sequence"/>
</dbReference>
<reference evidence="2 3" key="1">
    <citation type="submission" date="2017-02" db="EMBL/GenBank/DDBJ databases">
        <authorList>
            <person name="Peterson S.W."/>
        </authorList>
    </citation>
    <scope>NUCLEOTIDE SEQUENCE [LARGE SCALE GENOMIC DNA]</scope>
    <source>
        <strain evidence="2 3">DSM 22335</strain>
    </source>
</reference>
<protein>
    <submittedName>
        <fullName evidence="2">Uncharacterized protein</fullName>
    </submittedName>
</protein>
<gene>
    <name evidence="2" type="ORF">SAMN04488132_106146</name>
</gene>
<keyword evidence="3" id="KW-1185">Reference proteome</keyword>
<feature type="signal peptide" evidence="1">
    <location>
        <begin position="1"/>
        <end position="21"/>
    </location>
</feature>